<dbReference type="Pfam" id="PF05188">
    <property type="entry name" value="MutS_II"/>
    <property type="match status" value="1"/>
</dbReference>
<dbReference type="Pfam" id="PF01624">
    <property type="entry name" value="MutS_I"/>
    <property type="match status" value="1"/>
</dbReference>
<dbReference type="SUPFAM" id="SSF52540">
    <property type="entry name" value="P-loop containing nucleoside triphosphate hydrolases"/>
    <property type="match status" value="2"/>
</dbReference>
<evidence type="ECO:0000259" key="7">
    <source>
        <dbReference type="PROSITE" id="PS00486"/>
    </source>
</evidence>
<dbReference type="EMBL" id="SNRY01000014">
    <property type="protein sequence ID" value="KAA6351389.1"/>
    <property type="molecule type" value="Genomic_DNA"/>
</dbReference>
<dbReference type="InterPro" id="IPR007861">
    <property type="entry name" value="DNA_mismatch_repair_MutS_clamp"/>
</dbReference>
<name>A0A5J4SYT6_9ZZZZ</name>
<dbReference type="InterPro" id="IPR005748">
    <property type="entry name" value="DNA_mismatch_repair_MutS"/>
</dbReference>
<dbReference type="PIRSF" id="PIRSF037677">
    <property type="entry name" value="DNA_mis_repair_Msh6"/>
    <property type="match status" value="1"/>
</dbReference>
<dbReference type="InterPro" id="IPR036187">
    <property type="entry name" value="DNA_mismatch_repair_MutS_sf"/>
</dbReference>
<accession>A0A5J4SYT6</accession>
<dbReference type="GO" id="GO:0030983">
    <property type="term" value="F:mismatched DNA binding"/>
    <property type="evidence" value="ECO:0007669"/>
    <property type="project" value="InterPro"/>
</dbReference>
<dbReference type="InterPro" id="IPR007860">
    <property type="entry name" value="DNA_mmatch_repair_MutS_con_dom"/>
</dbReference>
<dbReference type="Gene3D" id="3.40.50.300">
    <property type="entry name" value="P-loop containing nucleotide triphosphate hydrolases"/>
    <property type="match status" value="2"/>
</dbReference>
<dbReference type="Gene3D" id="3.40.1170.10">
    <property type="entry name" value="DNA repair protein MutS, domain I"/>
    <property type="match status" value="1"/>
</dbReference>
<dbReference type="InterPro" id="IPR007696">
    <property type="entry name" value="DNA_mismatch_repair_MutS_core"/>
</dbReference>
<dbReference type="InterPro" id="IPR036678">
    <property type="entry name" value="MutS_con_dom_sf"/>
</dbReference>
<dbReference type="SUPFAM" id="SSF53150">
    <property type="entry name" value="DNA repair protein MutS, domain II"/>
    <property type="match status" value="1"/>
</dbReference>
<dbReference type="Gene3D" id="3.30.420.110">
    <property type="entry name" value="MutS, connector domain"/>
    <property type="match status" value="1"/>
</dbReference>
<dbReference type="InterPro" id="IPR045076">
    <property type="entry name" value="MutS"/>
</dbReference>
<dbReference type="PANTHER" id="PTHR11361:SF34">
    <property type="entry name" value="DNA MISMATCH REPAIR PROTEIN MSH1, MITOCHONDRIAL"/>
    <property type="match status" value="1"/>
</dbReference>
<evidence type="ECO:0000313" key="8">
    <source>
        <dbReference type="EMBL" id="KAA6351389.1"/>
    </source>
</evidence>
<feature type="domain" description="DNA mismatch repair proteins mutS family" evidence="7">
    <location>
        <begin position="691"/>
        <end position="707"/>
    </location>
</feature>
<keyword evidence="3" id="KW-0227">DNA damage</keyword>
<evidence type="ECO:0000256" key="3">
    <source>
        <dbReference type="ARBA" id="ARBA00022763"/>
    </source>
</evidence>
<evidence type="ECO:0000256" key="4">
    <source>
        <dbReference type="ARBA" id="ARBA00022840"/>
    </source>
</evidence>
<dbReference type="HAMAP" id="MF_00096">
    <property type="entry name" value="MutS"/>
    <property type="match status" value="1"/>
</dbReference>
<dbReference type="GO" id="GO:0140664">
    <property type="term" value="F:ATP-dependent DNA damage sensor activity"/>
    <property type="evidence" value="ECO:0007669"/>
    <property type="project" value="InterPro"/>
</dbReference>
<dbReference type="InterPro" id="IPR027417">
    <property type="entry name" value="P-loop_NTPase"/>
</dbReference>
<dbReference type="AlphaFoldDB" id="A0A5J4SYT6"/>
<dbReference type="GO" id="GO:0006298">
    <property type="term" value="P:mismatch repair"/>
    <property type="evidence" value="ECO:0007669"/>
    <property type="project" value="InterPro"/>
</dbReference>
<dbReference type="SMART" id="SM00534">
    <property type="entry name" value="MUTSac"/>
    <property type="match status" value="1"/>
</dbReference>
<keyword evidence="2" id="KW-0547">Nucleotide-binding</keyword>
<keyword evidence="6" id="KW-0234">DNA repair</keyword>
<comment type="caution">
    <text evidence="8">The sequence shown here is derived from an EMBL/GenBank/DDBJ whole genome shotgun (WGS) entry which is preliminary data.</text>
</comment>
<evidence type="ECO:0000256" key="2">
    <source>
        <dbReference type="ARBA" id="ARBA00022741"/>
    </source>
</evidence>
<dbReference type="SUPFAM" id="SSF48334">
    <property type="entry name" value="DNA repair protein MutS, domain III"/>
    <property type="match status" value="1"/>
</dbReference>
<dbReference type="InterPro" id="IPR000432">
    <property type="entry name" value="DNA_mismatch_repair_MutS_C"/>
</dbReference>
<dbReference type="NCBIfam" id="TIGR01070">
    <property type="entry name" value="mutS1"/>
    <property type="match status" value="1"/>
</dbReference>
<dbReference type="FunFam" id="3.40.1170.10:FF:000001">
    <property type="entry name" value="DNA mismatch repair protein MutS"/>
    <property type="match status" value="1"/>
</dbReference>
<dbReference type="Pfam" id="PF05190">
    <property type="entry name" value="MutS_IV"/>
    <property type="match status" value="1"/>
</dbReference>
<dbReference type="GO" id="GO:0005829">
    <property type="term" value="C:cytosol"/>
    <property type="evidence" value="ECO:0007669"/>
    <property type="project" value="TreeGrafter"/>
</dbReference>
<dbReference type="InterPro" id="IPR017261">
    <property type="entry name" value="DNA_mismatch_repair_MutS/MSH"/>
</dbReference>
<dbReference type="NCBIfam" id="NF003810">
    <property type="entry name" value="PRK05399.1"/>
    <property type="match status" value="1"/>
</dbReference>
<dbReference type="InterPro" id="IPR016151">
    <property type="entry name" value="DNA_mismatch_repair_MutS_N"/>
</dbReference>
<dbReference type="PROSITE" id="PS00486">
    <property type="entry name" value="DNA_MISMATCH_REPAIR_2"/>
    <property type="match status" value="1"/>
</dbReference>
<keyword evidence="5" id="KW-0238">DNA-binding</keyword>
<evidence type="ECO:0000256" key="5">
    <source>
        <dbReference type="ARBA" id="ARBA00023125"/>
    </source>
</evidence>
<sequence>MNNDIVLTPTMKQFLDLKAEHPDAIMLFRCGDFYETYSTDAVVASEILGITLTKRANGKEKTVEMAGFPHHALDTYLPKLVRAGKRVAICDQLEDPKTTKKLVRRGITELITPGVSINDNILNHKENNFLAAVHFGKPACGVAFLDISTGEFLTAEGTFDYVDKLLNNFAPKEVLFERGKRSTFEANFGNKFLIYELDDWVFTETTAREKLLEQFETQNLKGFGVEHLQSGIVASGVILQYLKMTQHTQIAHITALSRIEEDKYVRLDRFTVRNLELIEGMNDGGSSLLSVIDKTISPPGARMLKRWIVFPLKDAKPINDRLNIVEYFLCNPEYGNLIEEQLLLIGDLERIISKAVANRVSPREVVQLKIALQAVEQIKHACLTVDNTDINSIGELLNFCLSIRDRIDREVNNDPPMLINKGGVIKSGVNAELDELRRIAYSGKEYLLQIQHRESEQTGIPSVKISYNNVFGYYIEVRNVHKDKVPPEWIRKQTLVNAERYITQELKEYEEKILGAEDKILALETKLYNEIVFALIEYIPAIQINANQIARLDCLHALAVAAKENKYVRPHIAGDDLLDIRQGRHPVIEKQLPVGEHYIANDVLLDSNNQQIIIVTGPNMAGKSALLRQTALITLLAQIGSFIPADSAHIGLVDKIFTRVGASDNISVGESTFMVEMNEAAGILNNISPQSLILFDELGRGTSTYDGISIAWAIVEYLHEHPGAKARTLFATHYHELNEMEKSFKRIKNYNVSVKEIDNKVIFLLFQLMVYRQFLLSGCRFPTVEVSHWHVSQYFWAYLHEHPGAKARTLFVTHYHELNEMEKSFKRIKNYNVSVKEIDNKVIFLRKLERGGSEHSFGIHVAKMAGMPKSIVKRANEILQQLETDNRKEEIAGKPLAEIGEKREGTQLNFFQLDDPVLCQIRDELKNLDVNNLTPLEALNKLNEIKKVTEGEKY</sequence>
<protein>
    <submittedName>
        <fullName evidence="8">DNA mismatch repair protein MutS</fullName>
    </submittedName>
</protein>
<dbReference type="PANTHER" id="PTHR11361">
    <property type="entry name" value="DNA MISMATCH REPAIR PROTEIN MUTS FAMILY MEMBER"/>
    <property type="match status" value="1"/>
</dbReference>
<reference evidence="8" key="1">
    <citation type="submission" date="2019-03" db="EMBL/GenBank/DDBJ databases">
        <title>Single cell metagenomics reveals metabolic interactions within the superorganism composed of flagellate Streblomastix strix and complex community of Bacteroidetes bacteria on its surface.</title>
        <authorList>
            <person name="Treitli S.C."/>
            <person name="Kolisko M."/>
            <person name="Husnik F."/>
            <person name="Keeling P."/>
            <person name="Hampl V."/>
        </authorList>
    </citation>
    <scope>NUCLEOTIDE SEQUENCE</scope>
    <source>
        <strain evidence="8">STM</strain>
    </source>
</reference>
<evidence type="ECO:0000256" key="1">
    <source>
        <dbReference type="ARBA" id="ARBA00006271"/>
    </source>
</evidence>
<evidence type="ECO:0000256" key="6">
    <source>
        <dbReference type="ARBA" id="ARBA00023204"/>
    </source>
</evidence>
<dbReference type="Gene3D" id="1.10.1420.10">
    <property type="match status" value="2"/>
</dbReference>
<dbReference type="InterPro" id="IPR007695">
    <property type="entry name" value="DNA_mismatch_repair_MutS-lik_N"/>
</dbReference>
<dbReference type="Pfam" id="PF05192">
    <property type="entry name" value="MutS_III"/>
    <property type="match status" value="1"/>
</dbReference>
<comment type="similarity">
    <text evidence="1">Belongs to the DNA mismatch repair MutS family.</text>
</comment>
<dbReference type="GO" id="GO:0005524">
    <property type="term" value="F:ATP binding"/>
    <property type="evidence" value="ECO:0007669"/>
    <property type="project" value="UniProtKB-KW"/>
</dbReference>
<dbReference type="SUPFAM" id="SSF55271">
    <property type="entry name" value="DNA repair protein MutS, domain I"/>
    <property type="match status" value="1"/>
</dbReference>
<organism evidence="8">
    <name type="scientific">termite gut metagenome</name>
    <dbReference type="NCBI Taxonomy" id="433724"/>
    <lineage>
        <taxon>unclassified sequences</taxon>
        <taxon>metagenomes</taxon>
        <taxon>organismal metagenomes</taxon>
    </lineage>
</organism>
<dbReference type="Pfam" id="PF00488">
    <property type="entry name" value="MutS_V"/>
    <property type="match status" value="2"/>
</dbReference>
<gene>
    <name evidence="8" type="ORF">EZS27_001198</name>
</gene>
<keyword evidence="4" id="KW-0067">ATP-binding</keyword>
<proteinExistence type="inferred from homology"/>
<dbReference type="SMART" id="SM00533">
    <property type="entry name" value="MUTSd"/>
    <property type="match status" value="1"/>
</dbReference>